<protein>
    <submittedName>
        <fullName evidence="7">Uncharacterized protein</fullName>
    </submittedName>
</protein>
<feature type="transmembrane region" description="Helical" evidence="6">
    <location>
        <begin position="12"/>
        <end position="30"/>
    </location>
</feature>
<feature type="transmembrane region" description="Helical" evidence="6">
    <location>
        <begin position="124"/>
        <end position="148"/>
    </location>
</feature>
<feature type="transmembrane region" description="Helical" evidence="6">
    <location>
        <begin position="234"/>
        <end position="254"/>
    </location>
</feature>
<dbReference type="InterPro" id="IPR018650">
    <property type="entry name" value="STSV1_Orf64"/>
</dbReference>
<organism evidence="7 8">
    <name type="scientific">Candidatus Kerfeldbacteria bacterium CG08_land_8_20_14_0_20_43_14</name>
    <dbReference type="NCBI Taxonomy" id="2014246"/>
    <lineage>
        <taxon>Bacteria</taxon>
        <taxon>Candidatus Kerfeldiibacteriota</taxon>
    </lineage>
</organism>
<feature type="transmembrane region" description="Helical" evidence="6">
    <location>
        <begin position="514"/>
        <end position="536"/>
    </location>
</feature>
<feature type="transmembrane region" description="Helical" evidence="6">
    <location>
        <begin position="667"/>
        <end position="686"/>
    </location>
</feature>
<evidence type="ECO:0000256" key="6">
    <source>
        <dbReference type="SAM" id="Phobius"/>
    </source>
</evidence>
<feature type="transmembrane region" description="Helical" evidence="6">
    <location>
        <begin position="584"/>
        <end position="606"/>
    </location>
</feature>
<feature type="transmembrane region" description="Helical" evidence="6">
    <location>
        <begin position="404"/>
        <end position="422"/>
    </location>
</feature>
<comment type="subcellular location">
    <subcellularLocation>
        <location evidence="1">Cell membrane</location>
        <topology evidence="1">Multi-pass membrane protein</topology>
    </subcellularLocation>
</comment>
<dbReference type="GO" id="GO:0005886">
    <property type="term" value="C:plasma membrane"/>
    <property type="evidence" value="ECO:0007669"/>
    <property type="project" value="UniProtKB-SubCell"/>
</dbReference>
<sequence length="795" mass="90732">MAMNLWFKYKKQIRPIATAIIVIVVVLFFVKVLNKNWQDISGKFTRPNILWLALAFFGFSFYYFIRIFAWKNLMKDFGHKLTVKQSGEIIMLSEFTRYVPGNVWSVLGRMGQSEKYGVSKAQSFYATVLEILSLLSAAVVMGGIASFFAQGLPAWFKFLILLGALAAVLIFWFSKLLKRVVDWLIKKFGSNSEILTYSIAQNYKLLSLFIFGWFAYAFGGLFLSLAFIKSNFGQMGLVLVAMPIGWFLGFISFITPSGIGVREASMAAILEGSLGATGVLIASLTRLGVTLVEFFWVLVFAGRYIKKILTSCWDFIRKPKAIVIIFAIIFAVYFSVITCLMHYKVITGRFDLGNMDQVVWNTSQGRFFEFTNPYDKNIALRYIHHADIILVLFAPLYWLFSSPYVLLVAQACIVAFGAWLVYRLAKKVLGHEWLSAILALSYLLYPTLQRAVMFDFHALTLGATFSVGMVLAYIEKRWKIFAVYAILLYMCKEELVLMVATFGLIILWQERKEWRKAMVIILLSAAYFMLNFLWLMPAARSWQPSKYNYQYETLGNKPEAITANLIKNPKLVLSMVAGAQARHLYAGLLGPVAFLPLASPAWLAVAWPDFAVNLFNDRIEPRLLNYHYQATITGFVFISTIFGLAAIRRRLGPWWQRKIQKNSKFTLEMLLIFILIATAAIESYRLSPLPYSRTKDMRVFWPAPMASIIKAAVKQISRDAKVSATNTVGAQLAHRQYLYQFPQGVGESDYILILMAKEGTLEWQRNHTVAADVAKDPRYKLIEQVKNFYFYQKIK</sequence>
<evidence type="ECO:0000313" key="8">
    <source>
        <dbReference type="Proteomes" id="UP000236845"/>
    </source>
</evidence>
<keyword evidence="3 6" id="KW-0812">Transmembrane</keyword>
<feature type="transmembrane region" description="Helical" evidence="6">
    <location>
        <begin position="626"/>
        <end position="647"/>
    </location>
</feature>
<keyword evidence="5 6" id="KW-0472">Membrane</keyword>
<evidence type="ECO:0000313" key="7">
    <source>
        <dbReference type="EMBL" id="PIS40965.1"/>
    </source>
</evidence>
<feature type="transmembrane region" description="Helical" evidence="6">
    <location>
        <begin position="481"/>
        <end position="508"/>
    </location>
</feature>
<feature type="transmembrane region" description="Helical" evidence="6">
    <location>
        <begin position="154"/>
        <end position="173"/>
    </location>
</feature>
<feature type="transmembrane region" description="Helical" evidence="6">
    <location>
        <begin position="429"/>
        <end position="448"/>
    </location>
</feature>
<dbReference type="Proteomes" id="UP000236845">
    <property type="component" value="Unassembled WGS sequence"/>
</dbReference>
<comment type="caution">
    <text evidence="7">The sequence shown here is derived from an EMBL/GenBank/DDBJ whole genome shotgun (WGS) entry which is preliminary data.</text>
</comment>
<evidence type="ECO:0000256" key="4">
    <source>
        <dbReference type="ARBA" id="ARBA00022989"/>
    </source>
</evidence>
<accession>A0A2H0YR32</accession>
<feature type="transmembrane region" description="Helical" evidence="6">
    <location>
        <begin position="321"/>
        <end position="343"/>
    </location>
</feature>
<feature type="transmembrane region" description="Helical" evidence="6">
    <location>
        <begin position="50"/>
        <end position="69"/>
    </location>
</feature>
<reference evidence="8" key="1">
    <citation type="submission" date="2017-09" db="EMBL/GenBank/DDBJ databases">
        <title>Depth-based differentiation of microbial function through sediment-hosted aquifers and enrichment of novel symbionts in the deep terrestrial subsurface.</title>
        <authorList>
            <person name="Probst A.J."/>
            <person name="Ladd B."/>
            <person name="Jarett J.K."/>
            <person name="Geller-Mcgrath D.E."/>
            <person name="Sieber C.M.K."/>
            <person name="Emerson J.B."/>
            <person name="Anantharaman K."/>
            <person name="Thomas B.C."/>
            <person name="Malmstrom R."/>
            <person name="Stieglmeier M."/>
            <person name="Klingl A."/>
            <person name="Woyke T."/>
            <person name="Ryan C.M."/>
            <person name="Banfield J.F."/>
        </authorList>
    </citation>
    <scope>NUCLEOTIDE SEQUENCE [LARGE SCALE GENOMIC DNA]</scope>
</reference>
<evidence type="ECO:0000256" key="2">
    <source>
        <dbReference type="ARBA" id="ARBA00022475"/>
    </source>
</evidence>
<feature type="transmembrane region" description="Helical" evidence="6">
    <location>
        <begin position="274"/>
        <end position="301"/>
    </location>
</feature>
<evidence type="ECO:0000256" key="5">
    <source>
        <dbReference type="ARBA" id="ARBA00023136"/>
    </source>
</evidence>
<dbReference type="InterPro" id="IPR022791">
    <property type="entry name" value="L-PG_synthase/AglD"/>
</dbReference>
<evidence type="ECO:0000256" key="1">
    <source>
        <dbReference type="ARBA" id="ARBA00004651"/>
    </source>
</evidence>
<keyword evidence="2" id="KW-1003">Cell membrane</keyword>
<dbReference type="Pfam" id="PF09852">
    <property type="entry name" value="DUF2079"/>
    <property type="match status" value="1"/>
</dbReference>
<feature type="transmembrane region" description="Helical" evidence="6">
    <location>
        <begin position="454"/>
        <end position="474"/>
    </location>
</feature>
<gene>
    <name evidence="7" type="ORF">COT26_00610</name>
</gene>
<dbReference type="EMBL" id="PEXW01000013">
    <property type="protein sequence ID" value="PIS40965.1"/>
    <property type="molecule type" value="Genomic_DNA"/>
</dbReference>
<feature type="transmembrane region" description="Helical" evidence="6">
    <location>
        <begin position="205"/>
        <end position="228"/>
    </location>
</feature>
<dbReference type="Pfam" id="PF03706">
    <property type="entry name" value="LPG_synthase_TM"/>
    <property type="match status" value="1"/>
</dbReference>
<name>A0A2H0YR32_9BACT</name>
<evidence type="ECO:0000256" key="3">
    <source>
        <dbReference type="ARBA" id="ARBA00022692"/>
    </source>
</evidence>
<proteinExistence type="predicted"/>
<keyword evidence="4 6" id="KW-1133">Transmembrane helix</keyword>
<dbReference type="AlphaFoldDB" id="A0A2H0YR32"/>